<name>A0ABX1Z303_9BACL</name>
<organism evidence="4 5">
    <name type="scientific">Paenibacillus germinis</name>
    <dbReference type="NCBI Taxonomy" id="2654979"/>
    <lineage>
        <taxon>Bacteria</taxon>
        <taxon>Bacillati</taxon>
        <taxon>Bacillota</taxon>
        <taxon>Bacilli</taxon>
        <taxon>Bacillales</taxon>
        <taxon>Paenibacillaceae</taxon>
        <taxon>Paenibacillus</taxon>
    </lineage>
</organism>
<evidence type="ECO:0000256" key="3">
    <source>
        <dbReference type="SAM" id="Phobius"/>
    </source>
</evidence>
<evidence type="ECO:0000313" key="5">
    <source>
        <dbReference type="Proteomes" id="UP000658690"/>
    </source>
</evidence>
<feature type="compositionally biased region" description="Low complexity" evidence="2">
    <location>
        <begin position="86"/>
        <end position="95"/>
    </location>
</feature>
<feature type="region of interest" description="Disordered" evidence="2">
    <location>
        <begin position="78"/>
        <end position="102"/>
    </location>
</feature>
<dbReference type="Gene3D" id="2.40.260.10">
    <property type="entry name" value="Sortase"/>
    <property type="match status" value="1"/>
</dbReference>
<dbReference type="EMBL" id="WHOC01000088">
    <property type="protein sequence ID" value="NOU87552.1"/>
    <property type="molecule type" value="Genomic_DNA"/>
</dbReference>
<keyword evidence="3" id="KW-0812">Transmembrane</keyword>
<proteinExistence type="predicted"/>
<keyword evidence="3" id="KW-0472">Membrane</keyword>
<evidence type="ECO:0000256" key="1">
    <source>
        <dbReference type="ARBA" id="ARBA00022801"/>
    </source>
</evidence>
<dbReference type="SUPFAM" id="SSF63817">
    <property type="entry name" value="Sortase"/>
    <property type="match status" value="1"/>
</dbReference>
<dbReference type="InterPro" id="IPR023365">
    <property type="entry name" value="Sortase_dom-sf"/>
</dbReference>
<sequence>MRSKRKVVPLVIRKKLSLLIIVLGIIIFLYPTLNDHYESYQQNKILKQWQENLQDMDQTGSDIEEETDAGLVVPSSSPVAEALPTSSQPSSQPSPLAVKTTPRPVTLPQKNIEGVLTIDKIDLKLPILTDATVNNLKISVASIAKTGKVGAVGNYAIAGHRNLTYGKNFNRLDEVTEGDFIEVNTGSKTYIYKVVDKQYVLPEDVWVLKGNGKDREITLITCHPMENPTHRIAIKGIMVQSKE</sequence>
<comment type="caution">
    <text evidence="4">The sequence shown here is derived from an EMBL/GenBank/DDBJ whole genome shotgun (WGS) entry which is preliminary data.</text>
</comment>
<dbReference type="InterPro" id="IPR005754">
    <property type="entry name" value="Sortase"/>
</dbReference>
<reference evidence="4 5" key="1">
    <citation type="submission" date="2019-10" db="EMBL/GenBank/DDBJ databases">
        <title>Description of Paenibacillus choica sp. nov.</title>
        <authorList>
            <person name="Carlier A."/>
            <person name="Qi S."/>
        </authorList>
    </citation>
    <scope>NUCLEOTIDE SEQUENCE [LARGE SCALE GENOMIC DNA]</scope>
    <source>
        <strain evidence="4 5">LMG 31460</strain>
    </source>
</reference>
<dbReference type="CDD" id="cd06166">
    <property type="entry name" value="Sortase_D_2"/>
    <property type="match status" value="1"/>
</dbReference>
<dbReference type="Pfam" id="PF04203">
    <property type="entry name" value="Sortase"/>
    <property type="match status" value="1"/>
</dbReference>
<dbReference type="NCBIfam" id="TIGR01076">
    <property type="entry name" value="sortase_fam"/>
    <property type="match status" value="1"/>
</dbReference>
<feature type="transmembrane region" description="Helical" evidence="3">
    <location>
        <begin position="16"/>
        <end position="33"/>
    </location>
</feature>
<evidence type="ECO:0000256" key="2">
    <source>
        <dbReference type="SAM" id="MobiDB-lite"/>
    </source>
</evidence>
<accession>A0ABX1Z303</accession>
<protein>
    <submittedName>
        <fullName evidence="4">Sortase</fullName>
    </submittedName>
</protein>
<keyword evidence="5" id="KW-1185">Reference proteome</keyword>
<dbReference type="Proteomes" id="UP000658690">
    <property type="component" value="Unassembled WGS sequence"/>
</dbReference>
<dbReference type="InterPro" id="IPR042000">
    <property type="entry name" value="Sortase_D_2"/>
</dbReference>
<gene>
    <name evidence="4" type="ORF">GC102_17480</name>
</gene>
<keyword evidence="3" id="KW-1133">Transmembrane helix</keyword>
<keyword evidence="1" id="KW-0378">Hydrolase</keyword>
<evidence type="ECO:0000313" key="4">
    <source>
        <dbReference type="EMBL" id="NOU87552.1"/>
    </source>
</evidence>